<name>A0A5C8HR89_9MICO</name>
<dbReference type="EMBL" id="VRSW01000001">
    <property type="protein sequence ID" value="TXK06027.1"/>
    <property type="molecule type" value="Genomic_DNA"/>
</dbReference>
<comment type="caution">
    <text evidence="3">The sequence shown here is derived from an EMBL/GenBank/DDBJ whole genome shotgun (WGS) entry which is preliminary data.</text>
</comment>
<reference evidence="3 4" key="1">
    <citation type="submission" date="2019-08" db="EMBL/GenBank/DDBJ databases">
        <authorList>
            <person name="Dong K."/>
        </authorList>
    </citation>
    <scope>NUCLEOTIDE SEQUENCE [LARGE SCALE GENOMIC DNA]</scope>
    <source>
        <strain evidence="3 4">M4-8</strain>
    </source>
</reference>
<feature type="transmembrane region" description="Helical" evidence="2">
    <location>
        <begin position="197"/>
        <end position="218"/>
    </location>
</feature>
<feature type="compositionally biased region" description="Polar residues" evidence="1">
    <location>
        <begin position="68"/>
        <end position="81"/>
    </location>
</feature>
<dbReference type="AlphaFoldDB" id="A0A5C8HR89"/>
<keyword evidence="2" id="KW-0472">Membrane</keyword>
<evidence type="ECO:0000313" key="3">
    <source>
        <dbReference type="EMBL" id="TXK06027.1"/>
    </source>
</evidence>
<sequence length="257" mass="26669">MSQPPFSSPDDQFPATGAAAGSRPTSPEVPPIPPMPTAAPSAGAGQYRAEQQNPWPSGPDYSQPATPPQQNAPSYQQTSPTWGGAGGNAAAWEQQPGQTSPYGTYATPYSPPQYPQYGQQLGAPLGAGKKTLGVVALIFGLIASFGSALMAFLTGGPAVKRFGEYVTQYGPIEDPDLEDIDLSFFAPVRDSILWAEVSMWIGSIAGITAIVIGIIAIAQRKGRALGVFALILGILGPFIWAVGLLLGGAAAGAHYHF</sequence>
<organism evidence="3 4">
    <name type="scientific">Microbacterium mitrae</name>
    <dbReference type="NCBI Taxonomy" id="664640"/>
    <lineage>
        <taxon>Bacteria</taxon>
        <taxon>Bacillati</taxon>
        <taxon>Actinomycetota</taxon>
        <taxon>Actinomycetes</taxon>
        <taxon>Micrococcales</taxon>
        <taxon>Microbacteriaceae</taxon>
        <taxon>Microbacterium</taxon>
    </lineage>
</organism>
<accession>A0A5C8HR89</accession>
<keyword evidence="2" id="KW-1133">Transmembrane helix</keyword>
<evidence type="ECO:0008006" key="5">
    <source>
        <dbReference type="Google" id="ProtNLM"/>
    </source>
</evidence>
<evidence type="ECO:0000313" key="4">
    <source>
        <dbReference type="Proteomes" id="UP000321196"/>
    </source>
</evidence>
<proteinExistence type="predicted"/>
<protein>
    <recommendedName>
        <fullName evidence="5">DUF4064 domain-containing protein</fullName>
    </recommendedName>
</protein>
<feature type="transmembrane region" description="Helical" evidence="2">
    <location>
        <begin position="225"/>
        <end position="251"/>
    </location>
</feature>
<feature type="transmembrane region" description="Helical" evidence="2">
    <location>
        <begin position="132"/>
        <end position="153"/>
    </location>
</feature>
<feature type="compositionally biased region" description="Pro residues" evidence="1">
    <location>
        <begin position="27"/>
        <end position="37"/>
    </location>
</feature>
<gene>
    <name evidence="3" type="ORF">FVP60_03390</name>
</gene>
<evidence type="ECO:0000256" key="2">
    <source>
        <dbReference type="SAM" id="Phobius"/>
    </source>
</evidence>
<keyword evidence="2" id="KW-0812">Transmembrane</keyword>
<dbReference type="RefSeq" id="WP_147824837.1">
    <property type="nucleotide sequence ID" value="NZ_BAAARG010000001.1"/>
</dbReference>
<dbReference type="Proteomes" id="UP000321196">
    <property type="component" value="Unassembled WGS sequence"/>
</dbReference>
<feature type="region of interest" description="Disordered" evidence="1">
    <location>
        <begin position="1"/>
        <end position="107"/>
    </location>
</feature>
<evidence type="ECO:0000256" key="1">
    <source>
        <dbReference type="SAM" id="MobiDB-lite"/>
    </source>
</evidence>
<keyword evidence="4" id="KW-1185">Reference proteome</keyword>
<dbReference type="OrthoDB" id="5074775at2"/>